<organism evidence="2 3">
    <name type="scientific">Bifidobacterium amazonense</name>
    <dbReference type="NCBI Taxonomy" id="2809027"/>
    <lineage>
        <taxon>Bacteria</taxon>
        <taxon>Bacillati</taxon>
        <taxon>Actinomycetota</taxon>
        <taxon>Actinomycetes</taxon>
        <taxon>Bifidobacteriales</taxon>
        <taxon>Bifidobacteriaceae</taxon>
        <taxon>Bifidobacterium</taxon>
    </lineage>
</organism>
<comment type="caution">
    <text evidence="2">The sequence shown here is derived from an EMBL/GenBank/DDBJ whole genome shotgun (WGS) entry which is preliminary data.</text>
</comment>
<evidence type="ECO:0000313" key="3">
    <source>
        <dbReference type="Proteomes" id="UP000710815"/>
    </source>
</evidence>
<proteinExistence type="predicted"/>
<reference evidence="2 3" key="2">
    <citation type="journal article" date="2021" name="Syst. Appl. Microbiol.">
        <title>Phylogenetic classification of ten novel species belonging to the genus Bifidobacterium comprising B. phasiani sp. nov., B. pongonis sp. nov., B. saguinibicoloris sp. nov., B. colobi sp. nov., B. simiiventris sp. nov., B. santillanense sp. nov., B. miconis sp. nov., B. amazonense sp. nov., B. pluvialisilvae sp. nov., and B. miconisargentati sp. nov.</title>
        <authorList>
            <person name="Lugli G.A."/>
            <person name="Calvete-Torre I."/>
            <person name="Alessandri G."/>
            <person name="Milani C."/>
            <person name="Turroni F."/>
            <person name="Laiolo P."/>
            <person name="Ossiprandi M.C."/>
            <person name="Margolles A."/>
            <person name="Ruiz L."/>
            <person name="Ventura M."/>
        </authorList>
    </citation>
    <scope>NUCLEOTIDE SEQUENCE [LARGE SCALE GENOMIC DNA]</scope>
    <source>
        <strain evidence="2 3">MA1</strain>
    </source>
</reference>
<feature type="non-terminal residue" evidence="2">
    <location>
        <position position="87"/>
    </location>
</feature>
<sequence length="87" mass="9734">MDNAGYAGHQSDLSEEVPEAAANRWESAVREDDAERTILDVFRTARKNRRFWSVSAILVDEGAWNSSGNVATRPGWAPNPRKVIHIL</sequence>
<gene>
    <name evidence="2" type="ORF">JS533_003695</name>
</gene>
<feature type="region of interest" description="Disordered" evidence="1">
    <location>
        <begin position="1"/>
        <end position="28"/>
    </location>
</feature>
<evidence type="ECO:0000256" key="1">
    <source>
        <dbReference type="SAM" id="MobiDB-lite"/>
    </source>
</evidence>
<evidence type="ECO:0000313" key="2">
    <source>
        <dbReference type="EMBL" id="MCH9275380.1"/>
    </source>
</evidence>
<dbReference type="EMBL" id="JAFEJT020000009">
    <property type="protein sequence ID" value="MCH9275380.1"/>
    <property type="molecule type" value="Genomic_DNA"/>
</dbReference>
<dbReference type="RefSeq" id="WP_241513172.1">
    <property type="nucleotide sequence ID" value="NZ_JAFEJT020000009.1"/>
</dbReference>
<evidence type="ECO:0008006" key="4">
    <source>
        <dbReference type="Google" id="ProtNLM"/>
    </source>
</evidence>
<accession>A0ABS9VTH4</accession>
<reference evidence="2 3" key="1">
    <citation type="journal article" date="2021" name="Environ. Microbiol.">
        <title>Genetic insights into the dark matter of the mammalian gut microbiota through targeted genome reconstruction.</title>
        <authorList>
            <person name="Lugli G.A."/>
            <person name="Alessandri G."/>
            <person name="Milani C."/>
            <person name="Viappiani A."/>
            <person name="Fontana F."/>
            <person name="Tarracchini C."/>
            <person name="Mancabelli L."/>
            <person name="Argentini C."/>
            <person name="Ruiz L."/>
            <person name="Margolles A."/>
            <person name="van Sinderen D."/>
            <person name="Turroni F."/>
            <person name="Ventura M."/>
        </authorList>
    </citation>
    <scope>NUCLEOTIDE SEQUENCE [LARGE SCALE GENOMIC DNA]</scope>
    <source>
        <strain evidence="2 3">MA1</strain>
    </source>
</reference>
<protein>
    <recommendedName>
        <fullName evidence="4">Transposase</fullName>
    </recommendedName>
</protein>
<name>A0ABS9VTH4_9BIFI</name>
<dbReference type="Proteomes" id="UP000710815">
    <property type="component" value="Unassembled WGS sequence"/>
</dbReference>
<keyword evidence="3" id="KW-1185">Reference proteome</keyword>